<evidence type="ECO:0000256" key="4">
    <source>
        <dbReference type="ARBA" id="ARBA00022692"/>
    </source>
</evidence>
<comment type="function">
    <text evidence="1">Subunit of the oligosaccharyl transferase (OST) complex that catalyzes the initial transfer of a defined glycan (Glc(3)Man(9)GlcNAc(2) in eukaryotes) from the lipid carrier dolichol-pyrophosphate to an asparagine residue within an Asn-X-Ser/Thr consensus motif in nascent polypeptide chains, the first step in protein N-glycosylation. N-glycosylation occurs cotranslationally and the complex associates with the Sec61 complex at the channel-forming translocon complex that mediates protein translocation across the endoplasmic reticulum (ER). All subunits are required for a maximal enzyme activity.</text>
</comment>
<evidence type="ECO:0000313" key="11">
    <source>
        <dbReference type="EMBL" id="KAI9637771.1"/>
    </source>
</evidence>
<evidence type="ECO:0000256" key="3">
    <source>
        <dbReference type="ARBA" id="ARBA00009561"/>
    </source>
</evidence>
<dbReference type="EMBL" id="JAKWFO010000003">
    <property type="protein sequence ID" value="KAI9637771.1"/>
    <property type="molecule type" value="Genomic_DNA"/>
</dbReference>
<feature type="transmembrane region" description="Helical" evidence="9">
    <location>
        <begin position="287"/>
        <end position="305"/>
    </location>
</feature>
<dbReference type="Proteomes" id="UP001164286">
    <property type="component" value="Unassembled WGS sequence"/>
</dbReference>
<feature type="signal peptide" evidence="10">
    <location>
        <begin position="1"/>
        <end position="15"/>
    </location>
</feature>
<evidence type="ECO:0000256" key="6">
    <source>
        <dbReference type="ARBA" id="ARBA00022824"/>
    </source>
</evidence>
<dbReference type="PANTHER" id="PTHR12692:SF0">
    <property type="entry name" value="GH11935P"/>
    <property type="match status" value="1"/>
</dbReference>
<proteinExistence type="inferred from homology"/>
<accession>A0AA38LXU1</accession>
<evidence type="ECO:0000256" key="5">
    <source>
        <dbReference type="ARBA" id="ARBA00022729"/>
    </source>
</evidence>
<keyword evidence="12" id="KW-1185">Reference proteome</keyword>
<dbReference type="InterPro" id="IPR036249">
    <property type="entry name" value="Thioredoxin-like_sf"/>
</dbReference>
<dbReference type="InterPro" id="IPR021149">
    <property type="entry name" value="OligosaccharylTrfase_OST3/OST6"/>
</dbReference>
<dbReference type="GeneID" id="77731059"/>
<dbReference type="Pfam" id="PF04756">
    <property type="entry name" value="OST3_OST6"/>
    <property type="match status" value="1"/>
</dbReference>
<evidence type="ECO:0000256" key="9">
    <source>
        <dbReference type="SAM" id="Phobius"/>
    </source>
</evidence>
<sequence>MRLLSLALLAGVALAQDAAYWAGLAAKSKNGVIKLDSEAYEAILAGPDREYSVVVELTAMGSQFKCQPCHDFRPAFELLSNSWRRQPVHERDHHFFASLDFTDGQAVFQKLGLTTAPTVQFHPALSGPNKSNKLGVVTHDLNRAGLSAPAFHAFLKSHLPHFEIHVPFNPLPLIFTALAAAVGAIAVYALWDQLLPLIQSRILWGTGSLVLILTFTSGYMWNKIKNAPYVQMGDGGKMNWIAGGFQNQLGMESQVIGGIYGLLALSIIALSVLVPAQTSPGKQRVGVYLWLGILVVVFGILMRIFRIKNGGYPFWILF</sequence>
<keyword evidence="8 9" id="KW-0472">Membrane</keyword>
<keyword evidence="6" id="KW-0256">Endoplasmic reticulum</keyword>
<comment type="similarity">
    <text evidence="3">Belongs to the OST3/OST6 family.</text>
</comment>
<name>A0AA38LXU1_9TREE</name>
<dbReference type="SUPFAM" id="SSF52833">
    <property type="entry name" value="Thioredoxin-like"/>
    <property type="match status" value="1"/>
</dbReference>
<dbReference type="GO" id="GO:0018279">
    <property type="term" value="P:protein N-linked glycosylation via asparagine"/>
    <property type="evidence" value="ECO:0007669"/>
    <property type="project" value="TreeGrafter"/>
</dbReference>
<comment type="subcellular location">
    <subcellularLocation>
        <location evidence="2">Endoplasmic reticulum membrane</location>
        <topology evidence="2">Multi-pass membrane protein</topology>
    </subcellularLocation>
</comment>
<evidence type="ECO:0000256" key="2">
    <source>
        <dbReference type="ARBA" id="ARBA00004477"/>
    </source>
</evidence>
<keyword evidence="4 9" id="KW-0812">Transmembrane</keyword>
<feature type="transmembrane region" description="Helical" evidence="9">
    <location>
        <begin position="202"/>
        <end position="221"/>
    </location>
</feature>
<keyword evidence="5 10" id="KW-0732">Signal</keyword>
<feature type="transmembrane region" description="Helical" evidence="9">
    <location>
        <begin position="255"/>
        <end position="275"/>
    </location>
</feature>
<dbReference type="Gene3D" id="3.40.30.10">
    <property type="entry name" value="Glutaredoxin"/>
    <property type="match status" value="1"/>
</dbReference>
<dbReference type="GO" id="GO:0008250">
    <property type="term" value="C:oligosaccharyltransferase complex"/>
    <property type="evidence" value="ECO:0007669"/>
    <property type="project" value="TreeGrafter"/>
</dbReference>
<evidence type="ECO:0000256" key="10">
    <source>
        <dbReference type="SAM" id="SignalP"/>
    </source>
</evidence>
<protein>
    <submittedName>
        <fullName evidence="11">Dolichyl-diphosphooligosaccharide-protein glycotransferase</fullName>
    </submittedName>
</protein>
<reference evidence="11" key="1">
    <citation type="journal article" date="2022" name="G3 (Bethesda)">
        <title>High quality genome of the basidiomycete yeast Dioszegia hungarica PDD-24b-2 isolated from cloud water.</title>
        <authorList>
            <person name="Jarrige D."/>
            <person name="Haridas S."/>
            <person name="Bleykasten-Grosshans C."/>
            <person name="Joly M."/>
            <person name="Nadalig T."/>
            <person name="Sancelme M."/>
            <person name="Vuilleumier S."/>
            <person name="Grigoriev I.V."/>
            <person name="Amato P."/>
            <person name="Bringel F."/>
        </authorList>
    </citation>
    <scope>NUCLEOTIDE SEQUENCE</scope>
    <source>
        <strain evidence="11">PDD-24b-2</strain>
    </source>
</reference>
<evidence type="ECO:0000256" key="7">
    <source>
        <dbReference type="ARBA" id="ARBA00022989"/>
    </source>
</evidence>
<comment type="caution">
    <text evidence="11">The sequence shown here is derived from an EMBL/GenBank/DDBJ whole genome shotgun (WGS) entry which is preliminary data.</text>
</comment>
<evidence type="ECO:0000313" key="12">
    <source>
        <dbReference type="Proteomes" id="UP001164286"/>
    </source>
</evidence>
<evidence type="ECO:0000256" key="1">
    <source>
        <dbReference type="ARBA" id="ARBA00002791"/>
    </source>
</evidence>
<dbReference type="AlphaFoldDB" id="A0AA38LXU1"/>
<dbReference type="RefSeq" id="XP_052947548.1">
    <property type="nucleotide sequence ID" value="XM_053091854.1"/>
</dbReference>
<keyword evidence="7 9" id="KW-1133">Transmembrane helix</keyword>
<dbReference type="PANTHER" id="PTHR12692">
    <property type="entry name" value="DOLICHYL-DIPHOSPHOOLIGOSACCHARIDE--PROTEIN GLYCOSYLTRANSFERASE-RELATED"/>
    <property type="match status" value="1"/>
</dbReference>
<organism evidence="11 12">
    <name type="scientific">Dioszegia hungarica</name>
    <dbReference type="NCBI Taxonomy" id="4972"/>
    <lineage>
        <taxon>Eukaryota</taxon>
        <taxon>Fungi</taxon>
        <taxon>Dikarya</taxon>
        <taxon>Basidiomycota</taxon>
        <taxon>Agaricomycotina</taxon>
        <taxon>Tremellomycetes</taxon>
        <taxon>Tremellales</taxon>
        <taxon>Bulleribasidiaceae</taxon>
        <taxon>Dioszegia</taxon>
    </lineage>
</organism>
<gene>
    <name evidence="11" type="ORF">MKK02DRAFT_42143</name>
</gene>
<feature type="transmembrane region" description="Helical" evidence="9">
    <location>
        <begin position="171"/>
        <end position="190"/>
    </location>
</feature>
<feature type="chain" id="PRO_5041445248" evidence="10">
    <location>
        <begin position="16"/>
        <end position="318"/>
    </location>
</feature>
<evidence type="ECO:0000256" key="8">
    <source>
        <dbReference type="ARBA" id="ARBA00023136"/>
    </source>
</evidence>